<dbReference type="Gene3D" id="2.60.260.20">
    <property type="entry name" value="Urease metallochaperone UreE, N-terminal domain"/>
    <property type="match status" value="2"/>
</dbReference>
<dbReference type="FunFam" id="2.60.260.20:FF:000013">
    <property type="entry name" value="DnaJ subfamily B member 11"/>
    <property type="match status" value="1"/>
</dbReference>
<organism evidence="3 4">
    <name type="scientific">Archangium gephyra</name>
    <dbReference type="NCBI Taxonomy" id="48"/>
    <lineage>
        <taxon>Bacteria</taxon>
        <taxon>Pseudomonadati</taxon>
        <taxon>Myxococcota</taxon>
        <taxon>Myxococcia</taxon>
        <taxon>Myxococcales</taxon>
        <taxon>Cystobacterineae</taxon>
        <taxon>Archangiaceae</taxon>
        <taxon>Archangium</taxon>
    </lineage>
</organism>
<dbReference type="SUPFAM" id="SSF49493">
    <property type="entry name" value="HSP40/DnaJ peptide-binding domain"/>
    <property type="match status" value="2"/>
</dbReference>
<dbReference type="InterPro" id="IPR018253">
    <property type="entry name" value="DnaJ_domain_CS"/>
</dbReference>
<dbReference type="PRINTS" id="PR00625">
    <property type="entry name" value="JDOMAIN"/>
</dbReference>
<dbReference type="PROSITE" id="PS00636">
    <property type="entry name" value="DNAJ_1"/>
    <property type="match status" value="1"/>
</dbReference>
<feature type="domain" description="J" evidence="2">
    <location>
        <begin position="5"/>
        <end position="70"/>
    </location>
</feature>
<name>A0A2W5TES8_9BACT</name>
<dbReference type="EMBL" id="QFQP01000019">
    <property type="protein sequence ID" value="PZR09905.1"/>
    <property type="molecule type" value="Genomic_DNA"/>
</dbReference>
<sequence>MMVQDYYQRLEVKREASAEEIKKAYRKKARQYHPDHNPGDKVAEEKFKQLNEAFEVLSDAKKRRMYDEFGDDAAKLGWDEGKAAQFRQYRSGGFAGGGGGGGFNVDFGAGGGAVDFESILGEMFGAQMGGNRRRRAAGPRAGGDLSTSLEVSLRDAVLGAEQNLVINGRGITVKIPVGVETGSRIRLSGQGEPGERGGPAGDLFIDITVADHPLMRRDGQDLYMDLPVTLGEAVNGGDVRVPVFGGSVTVTLKPGTQSGTKLRLRGKGVPALRGGTPGDLYLVIMVKLPEKLDDAAKKAISAITYDSDVRGKLTL</sequence>
<gene>
    <name evidence="3" type="ORF">DI536_21485</name>
</gene>
<reference evidence="3 4" key="1">
    <citation type="submission" date="2017-08" db="EMBL/GenBank/DDBJ databases">
        <title>Infants hospitalized years apart are colonized by the same room-sourced microbial strains.</title>
        <authorList>
            <person name="Brooks B."/>
            <person name="Olm M.R."/>
            <person name="Firek B.A."/>
            <person name="Baker R."/>
            <person name="Thomas B.C."/>
            <person name="Morowitz M.J."/>
            <person name="Banfield J.F."/>
        </authorList>
    </citation>
    <scope>NUCLEOTIDE SEQUENCE [LARGE SCALE GENOMIC DNA]</scope>
    <source>
        <strain evidence="3">S2_003_000_R2_14</strain>
    </source>
</reference>
<dbReference type="InterPro" id="IPR008971">
    <property type="entry name" value="HSP40/DnaJ_pept-bd"/>
</dbReference>
<comment type="caution">
    <text evidence="3">The sequence shown here is derived from an EMBL/GenBank/DDBJ whole genome shotgun (WGS) entry which is preliminary data.</text>
</comment>
<dbReference type="InterPro" id="IPR001623">
    <property type="entry name" value="DnaJ_domain"/>
</dbReference>
<dbReference type="GO" id="GO:0042026">
    <property type="term" value="P:protein refolding"/>
    <property type="evidence" value="ECO:0007669"/>
    <property type="project" value="TreeGrafter"/>
</dbReference>
<protein>
    <submittedName>
        <fullName evidence="3">Molecular chaperone DnaJ</fullName>
    </submittedName>
</protein>
<dbReference type="AlphaFoldDB" id="A0A2W5TES8"/>
<dbReference type="GO" id="GO:0051082">
    <property type="term" value="F:unfolded protein binding"/>
    <property type="evidence" value="ECO:0007669"/>
    <property type="project" value="InterPro"/>
</dbReference>
<dbReference type="CDD" id="cd06257">
    <property type="entry name" value="DnaJ"/>
    <property type="match status" value="1"/>
</dbReference>
<evidence type="ECO:0000313" key="4">
    <source>
        <dbReference type="Proteomes" id="UP000249061"/>
    </source>
</evidence>
<dbReference type="PANTHER" id="PTHR43096">
    <property type="entry name" value="DNAJ HOMOLOG 1, MITOCHONDRIAL-RELATED"/>
    <property type="match status" value="1"/>
</dbReference>
<proteinExistence type="predicted"/>
<dbReference type="GO" id="GO:0005737">
    <property type="term" value="C:cytoplasm"/>
    <property type="evidence" value="ECO:0007669"/>
    <property type="project" value="TreeGrafter"/>
</dbReference>
<dbReference type="InterPro" id="IPR002939">
    <property type="entry name" value="DnaJ_C"/>
</dbReference>
<dbReference type="PROSITE" id="PS50076">
    <property type="entry name" value="DNAJ_2"/>
    <property type="match status" value="1"/>
</dbReference>
<dbReference type="InterPro" id="IPR036869">
    <property type="entry name" value="J_dom_sf"/>
</dbReference>
<keyword evidence="1" id="KW-0143">Chaperone</keyword>
<evidence type="ECO:0000256" key="1">
    <source>
        <dbReference type="ARBA" id="ARBA00023186"/>
    </source>
</evidence>
<dbReference type="CDD" id="cd10747">
    <property type="entry name" value="DnaJ_C"/>
    <property type="match status" value="1"/>
</dbReference>
<evidence type="ECO:0000313" key="3">
    <source>
        <dbReference type="EMBL" id="PZR09905.1"/>
    </source>
</evidence>
<accession>A0A2W5TES8</accession>
<dbReference type="Pfam" id="PF01556">
    <property type="entry name" value="DnaJ_C"/>
    <property type="match status" value="1"/>
</dbReference>
<evidence type="ECO:0000259" key="2">
    <source>
        <dbReference type="PROSITE" id="PS50076"/>
    </source>
</evidence>
<dbReference type="Pfam" id="PF00226">
    <property type="entry name" value="DnaJ"/>
    <property type="match status" value="1"/>
</dbReference>
<dbReference type="PANTHER" id="PTHR43096:SF48">
    <property type="entry name" value="CHAPERONE PROTEIN DNAJ"/>
    <property type="match status" value="1"/>
</dbReference>
<dbReference type="Proteomes" id="UP000249061">
    <property type="component" value="Unassembled WGS sequence"/>
</dbReference>
<dbReference type="Gene3D" id="1.10.287.110">
    <property type="entry name" value="DnaJ domain"/>
    <property type="match status" value="1"/>
</dbReference>
<dbReference type="SMART" id="SM00271">
    <property type="entry name" value="DnaJ"/>
    <property type="match status" value="1"/>
</dbReference>
<dbReference type="SUPFAM" id="SSF46565">
    <property type="entry name" value="Chaperone J-domain"/>
    <property type="match status" value="1"/>
</dbReference>